<dbReference type="InterPro" id="IPR014729">
    <property type="entry name" value="Rossmann-like_a/b/a_fold"/>
</dbReference>
<gene>
    <name evidence="2" type="ORF">FNH04_01850</name>
</gene>
<protein>
    <submittedName>
        <fullName evidence="2">Universal stress protein</fullName>
    </submittedName>
</protein>
<dbReference type="Gene3D" id="3.40.50.620">
    <property type="entry name" value="HUPs"/>
    <property type="match status" value="1"/>
</dbReference>
<dbReference type="InterPro" id="IPR006016">
    <property type="entry name" value="UspA"/>
</dbReference>
<evidence type="ECO:0000259" key="1">
    <source>
        <dbReference type="Pfam" id="PF00582"/>
    </source>
</evidence>
<dbReference type="Pfam" id="PF00582">
    <property type="entry name" value="Usp"/>
    <property type="match status" value="1"/>
</dbReference>
<evidence type="ECO:0000313" key="3">
    <source>
        <dbReference type="Proteomes" id="UP000326979"/>
    </source>
</evidence>
<organism evidence="2 3">
    <name type="scientific">Streptomyces phyllanthi</name>
    <dbReference type="NCBI Taxonomy" id="1803180"/>
    <lineage>
        <taxon>Bacteria</taxon>
        <taxon>Bacillati</taxon>
        <taxon>Actinomycetota</taxon>
        <taxon>Actinomycetes</taxon>
        <taxon>Kitasatosporales</taxon>
        <taxon>Streptomycetaceae</taxon>
        <taxon>Streptomyces</taxon>
    </lineage>
</organism>
<proteinExistence type="predicted"/>
<sequence length="121" mass="12844">MSVMVAVSDSPEGAVALAAGVAEADQLDTDLIIVNLSLTEVDTSLVPATLNFKIVDRKGRDDRDPADAVLDEIRDHAVDRLVIGIKRRSPVGKAFLGSISQRLLLDSPVPVVAVKLGMRDA</sequence>
<dbReference type="SUPFAM" id="SSF52402">
    <property type="entry name" value="Adenine nucleotide alpha hydrolases-like"/>
    <property type="match status" value="1"/>
</dbReference>
<comment type="caution">
    <text evidence="2">The sequence shown here is derived from an EMBL/GenBank/DDBJ whole genome shotgun (WGS) entry which is preliminary data.</text>
</comment>
<accession>A0A5N8VVF0</accession>
<dbReference type="Proteomes" id="UP000326979">
    <property type="component" value="Unassembled WGS sequence"/>
</dbReference>
<feature type="domain" description="UspA" evidence="1">
    <location>
        <begin position="61"/>
        <end position="115"/>
    </location>
</feature>
<dbReference type="AlphaFoldDB" id="A0A5N8VVF0"/>
<evidence type="ECO:0000313" key="2">
    <source>
        <dbReference type="EMBL" id="MPY38742.1"/>
    </source>
</evidence>
<reference evidence="2 3" key="1">
    <citation type="submission" date="2019-07" db="EMBL/GenBank/DDBJ databases">
        <title>New species of Amycolatopsis and Streptomyces.</title>
        <authorList>
            <person name="Duangmal K."/>
            <person name="Teo W.F.A."/>
            <person name="Lipun K."/>
        </authorList>
    </citation>
    <scope>NUCLEOTIDE SEQUENCE [LARGE SCALE GENOMIC DNA]</scope>
    <source>
        <strain evidence="2 3">TISTR 2346</strain>
    </source>
</reference>
<dbReference type="EMBL" id="VJZE01000005">
    <property type="protein sequence ID" value="MPY38742.1"/>
    <property type="molecule type" value="Genomic_DNA"/>
</dbReference>
<name>A0A5N8VVF0_9ACTN</name>
<keyword evidence="3" id="KW-1185">Reference proteome</keyword>
<dbReference type="OrthoDB" id="5419113at2"/>
<dbReference type="CDD" id="cd00293">
    <property type="entry name" value="USP-like"/>
    <property type="match status" value="1"/>
</dbReference>